<keyword evidence="2" id="KW-1185">Reference proteome</keyword>
<dbReference type="AlphaFoldDB" id="A0A9P4LZB0"/>
<sequence length="160" mass="18478">MPRFVITPWRDGADLLQVRDHLYPPDDDDEDDDDDGRRRQHAVNLISAWKRRAALPHAVESTASLADAQLHDDPRKNSTLAIRNAYCAAFNRFVTGFCDTVQNSFRKLSMYDMAAELDMPGSFVELRHEATHEELPSLGRLRQATLQALEWLWDHYWAKL</sequence>
<dbReference type="GO" id="GO:0090730">
    <property type="term" value="C:Las1 complex"/>
    <property type="evidence" value="ECO:0007669"/>
    <property type="project" value="InterPro"/>
</dbReference>
<evidence type="ECO:0000313" key="2">
    <source>
        <dbReference type="Proteomes" id="UP000799776"/>
    </source>
</evidence>
<dbReference type="GO" id="GO:0030687">
    <property type="term" value="C:preribosome, large subunit precursor"/>
    <property type="evidence" value="ECO:0007669"/>
    <property type="project" value="TreeGrafter"/>
</dbReference>
<dbReference type="GO" id="GO:0000460">
    <property type="term" value="P:maturation of 5.8S rRNA"/>
    <property type="evidence" value="ECO:0007669"/>
    <property type="project" value="TreeGrafter"/>
</dbReference>
<gene>
    <name evidence="1" type="ORF">K490DRAFT_5663</name>
</gene>
<name>A0A9P4LZB0_9PEZI</name>
<dbReference type="GO" id="GO:0004519">
    <property type="term" value="F:endonuclease activity"/>
    <property type="evidence" value="ECO:0007669"/>
    <property type="project" value="InterPro"/>
</dbReference>
<dbReference type="Proteomes" id="UP000799776">
    <property type="component" value="Unassembled WGS sequence"/>
</dbReference>
<accession>A0A9P4LZB0</accession>
<dbReference type="GO" id="GO:0000470">
    <property type="term" value="P:maturation of LSU-rRNA"/>
    <property type="evidence" value="ECO:0007669"/>
    <property type="project" value="TreeGrafter"/>
</dbReference>
<protein>
    <submittedName>
        <fullName evidence="1">Las1-like protein</fullName>
    </submittedName>
</protein>
<dbReference type="InterPro" id="IPR007174">
    <property type="entry name" value="Las1"/>
</dbReference>
<feature type="non-terminal residue" evidence="1">
    <location>
        <position position="160"/>
    </location>
</feature>
<dbReference type="EMBL" id="ML978718">
    <property type="protein sequence ID" value="KAF2087931.1"/>
    <property type="molecule type" value="Genomic_DNA"/>
</dbReference>
<dbReference type="PANTHER" id="PTHR15002">
    <property type="entry name" value="RIBOSOMAL BIOGENESIS PROTEIN LAS1L"/>
    <property type="match status" value="1"/>
</dbReference>
<dbReference type="OrthoDB" id="10263222at2759"/>
<comment type="caution">
    <text evidence="1">The sequence shown here is derived from an EMBL/GenBank/DDBJ whole genome shotgun (WGS) entry which is preliminary data.</text>
</comment>
<proteinExistence type="predicted"/>
<organism evidence="1 2">
    <name type="scientific">Saccharata proteae CBS 121410</name>
    <dbReference type="NCBI Taxonomy" id="1314787"/>
    <lineage>
        <taxon>Eukaryota</taxon>
        <taxon>Fungi</taxon>
        <taxon>Dikarya</taxon>
        <taxon>Ascomycota</taxon>
        <taxon>Pezizomycotina</taxon>
        <taxon>Dothideomycetes</taxon>
        <taxon>Dothideomycetes incertae sedis</taxon>
        <taxon>Botryosphaeriales</taxon>
        <taxon>Saccharataceae</taxon>
        <taxon>Saccharata</taxon>
    </lineage>
</organism>
<reference evidence="1" key="1">
    <citation type="journal article" date="2020" name="Stud. Mycol.">
        <title>101 Dothideomycetes genomes: a test case for predicting lifestyles and emergence of pathogens.</title>
        <authorList>
            <person name="Haridas S."/>
            <person name="Albert R."/>
            <person name="Binder M."/>
            <person name="Bloem J."/>
            <person name="Labutti K."/>
            <person name="Salamov A."/>
            <person name="Andreopoulos B."/>
            <person name="Baker S."/>
            <person name="Barry K."/>
            <person name="Bills G."/>
            <person name="Bluhm B."/>
            <person name="Cannon C."/>
            <person name="Castanera R."/>
            <person name="Culley D."/>
            <person name="Daum C."/>
            <person name="Ezra D."/>
            <person name="Gonzalez J."/>
            <person name="Henrissat B."/>
            <person name="Kuo A."/>
            <person name="Liang C."/>
            <person name="Lipzen A."/>
            <person name="Lutzoni F."/>
            <person name="Magnuson J."/>
            <person name="Mondo S."/>
            <person name="Nolan M."/>
            <person name="Ohm R."/>
            <person name="Pangilinan J."/>
            <person name="Park H.-J."/>
            <person name="Ramirez L."/>
            <person name="Alfaro M."/>
            <person name="Sun H."/>
            <person name="Tritt A."/>
            <person name="Yoshinaga Y."/>
            <person name="Zwiers L.-H."/>
            <person name="Turgeon B."/>
            <person name="Goodwin S."/>
            <person name="Spatafora J."/>
            <person name="Crous P."/>
            <person name="Grigoriev I."/>
        </authorList>
    </citation>
    <scope>NUCLEOTIDE SEQUENCE</scope>
    <source>
        <strain evidence="1">CBS 121410</strain>
    </source>
</reference>
<dbReference type="Pfam" id="PF04031">
    <property type="entry name" value="Las1"/>
    <property type="match status" value="1"/>
</dbReference>
<evidence type="ECO:0000313" key="1">
    <source>
        <dbReference type="EMBL" id="KAF2087931.1"/>
    </source>
</evidence>
<dbReference type="PANTHER" id="PTHR15002:SF0">
    <property type="entry name" value="RIBOSOMAL BIOGENESIS PROTEIN LAS1L"/>
    <property type="match status" value="1"/>
</dbReference>